<protein>
    <submittedName>
        <fullName evidence="2">Uncharacterized protein</fullName>
    </submittedName>
</protein>
<sequence length="139" mass="16161">MKRKNLVILAGIIWIFAGLKVSAIGIDDFFNLENKVLLFIPISAIIYFLFFLKIFSPMVDKNIQRIESLSKDNIKLWKFLDKKSYIIMILMMSFGIILRKFTHLPLTFFFVFYSGLGLALFSAGIKYFFKLIRGELLDA</sequence>
<dbReference type="Proteomes" id="UP001357733">
    <property type="component" value="Unassembled WGS sequence"/>
</dbReference>
<accession>A0AAW9MT38</accession>
<reference evidence="2 3" key="1">
    <citation type="submission" date="2024-01" db="EMBL/GenBank/DDBJ databases">
        <title>Complete genome sequence of Citroniella saccharovorans strain M6.X9, isolated from human fecal sample.</title>
        <authorList>
            <person name="Cheng G."/>
            <person name="Westerholm M."/>
            <person name="Schnurer A."/>
        </authorList>
    </citation>
    <scope>NUCLEOTIDE SEQUENCE [LARGE SCALE GENOMIC DNA]</scope>
    <source>
        <strain evidence="2 3">DSM 29873</strain>
    </source>
</reference>
<keyword evidence="1" id="KW-0812">Transmembrane</keyword>
<feature type="transmembrane region" description="Helical" evidence="1">
    <location>
        <begin position="85"/>
        <end position="102"/>
    </location>
</feature>
<comment type="caution">
    <text evidence="2">The sequence shown here is derived from an EMBL/GenBank/DDBJ whole genome shotgun (WGS) entry which is preliminary data.</text>
</comment>
<proteinExistence type="predicted"/>
<feature type="transmembrane region" description="Helical" evidence="1">
    <location>
        <begin position="108"/>
        <end position="129"/>
    </location>
</feature>
<dbReference type="AlphaFoldDB" id="A0AAW9MT38"/>
<dbReference type="RefSeq" id="WP_324619537.1">
    <property type="nucleotide sequence ID" value="NZ_JAYKOT010000003.1"/>
</dbReference>
<evidence type="ECO:0000256" key="1">
    <source>
        <dbReference type="SAM" id="Phobius"/>
    </source>
</evidence>
<organism evidence="2 3">
    <name type="scientific">Citroniella saccharovorans</name>
    <dbReference type="NCBI Taxonomy" id="2053367"/>
    <lineage>
        <taxon>Bacteria</taxon>
        <taxon>Bacillati</taxon>
        <taxon>Bacillota</taxon>
        <taxon>Tissierellia</taxon>
        <taxon>Tissierellales</taxon>
        <taxon>Peptoniphilaceae</taxon>
        <taxon>Citroniella</taxon>
    </lineage>
</organism>
<evidence type="ECO:0000313" key="2">
    <source>
        <dbReference type="EMBL" id="MEB3429341.1"/>
    </source>
</evidence>
<dbReference type="EMBL" id="JAYKOT010000003">
    <property type="protein sequence ID" value="MEB3429341.1"/>
    <property type="molecule type" value="Genomic_DNA"/>
</dbReference>
<evidence type="ECO:0000313" key="3">
    <source>
        <dbReference type="Proteomes" id="UP001357733"/>
    </source>
</evidence>
<name>A0AAW9MT38_9FIRM</name>
<keyword evidence="1" id="KW-1133">Transmembrane helix</keyword>
<gene>
    <name evidence="2" type="ORF">VLK81_04810</name>
</gene>
<keyword evidence="3" id="KW-1185">Reference proteome</keyword>
<keyword evidence="1" id="KW-0472">Membrane</keyword>
<feature type="transmembrane region" description="Helical" evidence="1">
    <location>
        <begin position="35"/>
        <end position="55"/>
    </location>
</feature>